<dbReference type="Proteomes" id="UP000659388">
    <property type="component" value="Unassembled WGS sequence"/>
</dbReference>
<evidence type="ECO:0000313" key="4">
    <source>
        <dbReference type="Proteomes" id="UP000659388"/>
    </source>
</evidence>
<dbReference type="AlphaFoldDB" id="A0A937JXL1"/>
<dbReference type="InterPro" id="IPR001075">
    <property type="entry name" value="NIF_FeS_clus_asmbl_NifU_C"/>
</dbReference>
<dbReference type="PANTHER" id="PTHR11178:SF25">
    <property type="entry name" value="NIFU-LIKE PROTEIN 3, CHLOROPLASTIC"/>
    <property type="match status" value="1"/>
</dbReference>
<dbReference type="PANTHER" id="PTHR11178">
    <property type="entry name" value="IRON-SULFUR CLUSTER SCAFFOLD PROTEIN NFU-RELATED"/>
    <property type="match status" value="1"/>
</dbReference>
<dbReference type="EMBL" id="JAESIY010000002">
    <property type="protein sequence ID" value="MBL3655583.1"/>
    <property type="molecule type" value="Genomic_DNA"/>
</dbReference>
<dbReference type="InterPro" id="IPR034904">
    <property type="entry name" value="FSCA_dom_sf"/>
</dbReference>
<evidence type="ECO:0000313" key="3">
    <source>
        <dbReference type="EMBL" id="MBL3655583.1"/>
    </source>
</evidence>
<name>A0A937JXL1_9BACT</name>
<protein>
    <submittedName>
        <fullName evidence="3">NifU family protein</fullName>
    </submittedName>
</protein>
<dbReference type="GO" id="GO:0016226">
    <property type="term" value="P:iron-sulfur cluster assembly"/>
    <property type="evidence" value="ECO:0007669"/>
    <property type="project" value="InterPro"/>
</dbReference>
<feature type="domain" description="NIF system FeS cluster assembly NifU C-terminal" evidence="2">
    <location>
        <begin position="16"/>
        <end position="82"/>
    </location>
</feature>
<dbReference type="GO" id="GO:0005506">
    <property type="term" value="F:iron ion binding"/>
    <property type="evidence" value="ECO:0007669"/>
    <property type="project" value="InterPro"/>
</dbReference>
<dbReference type="Pfam" id="PF01106">
    <property type="entry name" value="NifU"/>
    <property type="match status" value="1"/>
</dbReference>
<sequence>METANSLTMDEIKEQIDTALDNIRPYLKTDGGNVKLLDVSDDLVVTLELLGACGSCPMSTMTLKAGVEEAIRKVVPQVKSVEAVNITRPDDPNAKLPDNLA</sequence>
<keyword evidence="4" id="KW-1185">Reference proteome</keyword>
<dbReference type="SUPFAM" id="SSF117916">
    <property type="entry name" value="Fe-S cluster assembly (FSCA) domain-like"/>
    <property type="match status" value="1"/>
</dbReference>
<comment type="caution">
    <text evidence="3">The sequence shown here is derived from an EMBL/GenBank/DDBJ whole genome shotgun (WGS) entry which is preliminary data.</text>
</comment>
<dbReference type="Gene3D" id="3.30.300.130">
    <property type="entry name" value="Fe-S cluster assembly (FSCA)"/>
    <property type="match status" value="1"/>
</dbReference>
<organism evidence="3 4">
    <name type="scientific">Fulvivirga sediminis</name>
    <dbReference type="NCBI Taxonomy" id="2803949"/>
    <lineage>
        <taxon>Bacteria</taxon>
        <taxon>Pseudomonadati</taxon>
        <taxon>Bacteroidota</taxon>
        <taxon>Cytophagia</taxon>
        <taxon>Cytophagales</taxon>
        <taxon>Fulvivirgaceae</taxon>
        <taxon>Fulvivirga</taxon>
    </lineage>
</organism>
<evidence type="ECO:0000256" key="1">
    <source>
        <dbReference type="ARBA" id="ARBA00006420"/>
    </source>
</evidence>
<dbReference type="RefSeq" id="WP_202243246.1">
    <property type="nucleotide sequence ID" value="NZ_JAESIY010000002.1"/>
</dbReference>
<evidence type="ECO:0000259" key="2">
    <source>
        <dbReference type="Pfam" id="PF01106"/>
    </source>
</evidence>
<gene>
    <name evidence="3" type="ORF">JL102_05550</name>
</gene>
<reference evidence="3" key="1">
    <citation type="submission" date="2021-01" db="EMBL/GenBank/DDBJ databases">
        <title>Fulvivirga kasyanovii gen. nov., sp nov., a novel member of the phylum Bacteroidetes isolated from seawater in a mussel farm.</title>
        <authorList>
            <person name="Zhao L.-H."/>
            <person name="Wang Z.-J."/>
        </authorList>
    </citation>
    <scope>NUCLEOTIDE SEQUENCE</scope>
    <source>
        <strain evidence="3">2943</strain>
    </source>
</reference>
<comment type="similarity">
    <text evidence="1">Belongs to the NifU family.</text>
</comment>
<accession>A0A937JXL1</accession>
<dbReference type="GO" id="GO:0051536">
    <property type="term" value="F:iron-sulfur cluster binding"/>
    <property type="evidence" value="ECO:0007669"/>
    <property type="project" value="InterPro"/>
</dbReference>
<proteinExistence type="inferred from homology"/>